<evidence type="ECO:0000256" key="3">
    <source>
        <dbReference type="ARBA" id="ARBA00023242"/>
    </source>
</evidence>
<dbReference type="GO" id="GO:0000981">
    <property type="term" value="F:DNA-binding transcription factor activity, RNA polymerase II-specific"/>
    <property type="evidence" value="ECO:0007669"/>
    <property type="project" value="InterPro"/>
</dbReference>
<dbReference type="CDD" id="cd12148">
    <property type="entry name" value="fungal_TF_MHR"/>
    <property type="match status" value="1"/>
</dbReference>
<comment type="subcellular location">
    <subcellularLocation>
        <location evidence="1">Nucleus</location>
    </subcellularLocation>
</comment>
<dbReference type="PROSITE" id="PS50048">
    <property type="entry name" value="ZN2_CY6_FUNGAL_2"/>
    <property type="match status" value="1"/>
</dbReference>
<keyword evidence="3" id="KW-0539">Nucleus</keyword>
<dbReference type="OrthoDB" id="5344325at2759"/>
<dbReference type="HOGENOM" id="CLU_012800_3_1_1"/>
<dbReference type="PANTHER" id="PTHR31001:SF84">
    <property type="entry name" value="FUNGAL SPECIFIC TRANSCRIPTION FACTOR"/>
    <property type="match status" value="1"/>
</dbReference>
<dbReference type="RefSeq" id="XP_006968336.1">
    <property type="nucleotide sequence ID" value="XM_006968274.2"/>
</dbReference>
<dbReference type="Pfam" id="PF04082">
    <property type="entry name" value="Fungal_trans"/>
    <property type="match status" value="1"/>
</dbReference>
<dbReference type="InterPro" id="IPR036864">
    <property type="entry name" value="Zn2-C6_fun-type_DNA-bd_sf"/>
</dbReference>
<gene>
    <name evidence="5" type="ORF">TRIREDRAFT_110850</name>
</gene>
<feature type="domain" description="Zn(2)-C6 fungal-type" evidence="4">
    <location>
        <begin position="18"/>
        <end position="49"/>
    </location>
</feature>
<dbReference type="PROSITE" id="PS00463">
    <property type="entry name" value="ZN2_CY6_FUNGAL_1"/>
    <property type="match status" value="1"/>
</dbReference>
<proteinExistence type="predicted"/>
<dbReference type="Gene3D" id="4.10.240.10">
    <property type="entry name" value="Zn(2)-C6 fungal-type DNA-binding domain"/>
    <property type="match status" value="1"/>
</dbReference>
<dbReference type="SUPFAM" id="SSF57701">
    <property type="entry name" value="Zn2/Cys6 DNA-binding domain"/>
    <property type="match status" value="1"/>
</dbReference>
<evidence type="ECO:0000313" key="6">
    <source>
        <dbReference type="Proteomes" id="UP000008984"/>
    </source>
</evidence>
<dbReference type="eggNOG" id="ENOG502S8A9">
    <property type="taxonomic scope" value="Eukaryota"/>
</dbReference>
<dbReference type="Proteomes" id="UP000008984">
    <property type="component" value="Unassembled WGS sequence"/>
</dbReference>
<evidence type="ECO:0000256" key="2">
    <source>
        <dbReference type="ARBA" id="ARBA00022723"/>
    </source>
</evidence>
<keyword evidence="2" id="KW-0479">Metal-binding</keyword>
<dbReference type="Pfam" id="PF00172">
    <property type="entry name" value="Zn_clus"/>
    <property type="match status" value="1"/>
</dbReference>
<accession>G0RT33</accession>
<dbReference type="CDD" id="cd00067">
    <property type="entry name" value="GAL4"/>
    <property type="match status" value="1"/>
</dbReference>
<sequence length="625" mass="70214">MDPEQDLTKRVRGRTVTACLECRKMKKKCDRQWPCNHCSNRKIAHRCQFSQATQRHQQMIASTEMPSTATSPFVVSGTPDDAGQITSPASAMHKLGYLYSKNDVVFGGIMPKAQYAESPTALPDPVLKASRVVPPRPYTDVLIGNFFDNVNYHYGILHRPSFMVAYVNWWSHRRETQGESAMRLTCLILRICANSAQFLSPQTSLQLETDLGDSAQDLSRSYHDAAQTISAFLSPASGDLVYAQQLFLAATWHKGEADFVQSWHELGAVVRAVQEIGVHTDFLSDGLKEFDREMRRRLWCALYTWERYMAANFNRPPMIHSSTAVPLPNPNLDQPSALSDIPSLIVAKVLENQLARQLGEGGSVDGTSVRSNLAFVETWMSSLPPVFRVVDPETRWDGDYPYIPFQRLQLHCVGYMTQLLLLRSTLTSSGFFPATSSARGSLTPEMLTVVNQLVDVSLKAMAVSKDTFELCFPQHSKYYMVAFCPFDNAALLCSLLLHDNDRKVIPRRMEVVHAIGQALYISRRLRGCTKMGDATWSVLSTLRDRLNLTVLEKEMVKETENTGKKRVDSIETGVSPTTQLDEPFERFVDGELRLTEDSLAADGTDFLAMDLGILDAVWNWERVGF</sequence>
<feature type="non-terminal residue" evidence="5">
    <location>
        <position position="625"/>
    </location>
</feature>
<dbReference type="GeneID" id="18482203"/>
<dbReference type="GO" id="GO:0005634">
    <property type="term" value="C:nucleus"/>
    <property type="evidence" value="ECO:0007669"/>
    <property type="project" value="UniProtKB-SubCell"/>
</dbReference>
<dbReference type="SMART" id="SM00906">
    <property type="entry name" value="Fungal_trans"/>
    <property type="match status" value="1"/>
</dbReference>
<dbReference type="VEuPathDB" id="FungiDB:TRIREDRAFT_110850"/>
<dbReference type="GO" id="GO:0008270">
    <property type="term" value="F:zinc ion binding"/>
    <property type="evidence" value="ECO:0007669"/>
    <property type="project" value="InterPro"/>
</dbReference>
<evidence type="ECO:0000259" key="4">
    <source>
        <dbReference type="PROSITE" id="PS50048"/>
    </source>
</evidence>
<dbReference type="InterPro" id="IPR001138">
    <property type="entry name" value="Zn2Cys6_DnaBD"/>
</dbReference>
<dbReference type="GO" id="GO:0006351">
    <property type="term" value="P:DNA-templated transcription"/>
    <property type="evidence" value="ECO:0007669"/>
    <property type="project" value="InterPro"/>
</dbReference>
<dbReference type="SMART" id="SM00066">
    <property type="entry name" value="GAL4"/>
    <property type="match status" value="1"/>
</dbReference>
<dbReference type="EMBL" id="GL985077">
    <property type="protein sequence ID" value="EGR45707.1"/>
    <property type="molecule type" value="Genomic_DNA"/>
</dbReference>
<dbReference type="AlphaFoldDB" id="G0RT33"/>
<organism evidence="6">
    <name type="scientific">Hypocrea jecorina (strain QM6a)</name>
    <name type="common">Trichoderma reesei</name>
    <dbReference type="NCBI Taxonomy" id="431241"/>
    <lineage>
        <taxon>Eukaryota</taxon>
        <taxon>Fungi</taxon>
        <taxon>Dikarya</taxon>
        <taxon>Ascomycota</taxon>
        <taxon>Pezizomycotina</taxon>
        <taxon>Sordariomycetes</taxon>
        <taxon>Hypocreomycetidae</taxon>
        <taxon>Hypocreales</taxon>
        <taxon>Hypocreaceae</taxon>
        <taxon>Trichoderma</taxon>
    </lineage>
</organism>
<dbReference type="GO" id="GO:0003677">
    <property type="term" value="F:DNA binding"/>
    <property type="evidence" value="ECO:0007669"/>
    <property type="project" value="InterPro"/>
</dbReference>
<reference evidence="5 6" key="1">
    <citation type="journal article" date="2008" name="Nat. Biotechnol.">
        <title>Genome sequencing and analysis of the biomass-degrading fungus Trichoderma reesei (syn. Hypocrea jecorina).</title>
        <authorList>
            <person name="Martinez D."/>
            <person name="Berka R.M."/>
            <person name="Henrissat B."/>
            <person name="Saloheimo M."/>
            <person name="Arvas M."/>
            <person name="Baker S.E."/>
            <person name="Chapman J."/>
            <person name="Chertkov O."/>
            <person name="Coutinho P.M."/>
            <person name="Cullen D."/>
            <person name="Danchin E.G."/>
            <person name="Grigoriev I.V."/>
            <person name="Harris P."/>
            <person name="Jackson M."/>
            <person name="Kubicek C.P."/>
            <person name="Han C.S."/>
            <person name="Ho I."/>
            <person name="Larrondo L.F."/>
            <person name="de Leon A.L."/>
            <person name="Magnuson J.K."/>
            <person name="Merino S."/>
            <person name="Misra M."/>
            <person name="Nelson B."/>
            <person name="Putnam N."/>
            <person name="Robbertse B."/>
            <person name="Salamov A.A."/>
            <person name="Schmoll M."/>
            <person name="Terry A."/>
            <person name="Thayer N."/>
            <person name="Westerholm-Parvinen A."/>
            <person name="Schoch C.L."/>
            <person name="Yao J."/>
            <person name="Barabote R."/>
            <person name="Nelson M.A."/>
            <person name="Detter C."/>
            <person name="Bruce D."/>
            <person name="Kuske C.R."/>
            <person name="Xie G."/>
            <person name="Richardson P."/>
            <person name="Rokhsar D.S."/>
            <person name="Lucas S.M."/>
            <person name="Rubin E.M."/>
            <person name="Dunn-Coleman N."/>
            <person name="Ward M."/>
            <person name="Brettin T.S."/>
        </authorList>
    </citation>
    <scope>NUCLEOTIDE SEQUENCE [LARGE SCALE GENOMIC DNA]</scope>
    <source>
        <strain evidence="5 6">QM6a</strain>
    </source>
</reference>
<dbReference type="InterPro" id="IPR050613">
    <property type="entry name" value="Sec_Metabolite_Reg"/>
</dbReference>
<keyword evidence="6" id="KW-1185">Reference proteome</keyword>
<protein>
    <submittedName>
        <fullName evidence="5">N-terminal binuclear Zn cluster-containing/DNA binding domain-containing protein</fullName>
    </submittedName>
</protein>
<dbReference type="KEGG" id="tre:TRIREDRAFT_110850"/>
<dbReference type="PANTHER" id="PTHR31001">
    <property type="entry name" value="UNCHARACTERIZED TRANSCRIPTIONAL REGULATORY PROTEIN"/>
    <property type="match status" value="1"/>
</dbReference>
<evidence type="ECO:0000313" key="5">
    <source>
        <dbReference type="EMBL" id="EGR45707.1"/>
    </source>
</evidence>
<dbReference type="InterPro" id="IPR007219">
    <property type="entry name" value="XnlR_reg_dom"/>
</dbReference>
<evidence type="ECO:0000256" key="1">
    <source>
        <dbReference type="ARBA" id="ARBA00004123"/>
    </source>
</evidence>
<name>G0RT33_HYPJQ</name>